<sequence>MLRTTQPKVFSTSVFIGRLLFYVAPPGSDLGSTIQQALENLELREKMRAEKERWKDGQIMWRGRRKQMEEARYLSGECPKPQCRLPVTDLCGRYVWSVTPFLVPFHTPRHHLAVKPALTTLLVNERDTTLTGLAAVLPQETPGVDDARA</sequence>
<comment type="caution">
    <text evidence="1">The sequence shown here is derived from an EMBL/GenBank/DDBJ whole genome shotgun (WGS) entry which is preliminary data.</text>
</comment>
<protein>
    <submittedName>
        <fullName evidence="1">Uncharacterized protein</fullName>
    </submittedName>
</protein>
<keyword evidence="2" id="KW-1185">Reference proteome</keyword>
<gene>
    <name evidence="1" type="ORF">RRG08_015983</name>
</gene>
<dbReference type="EMBL" id="JAWDGP010006398">
    <property type="protein sequence ID" value="KAK3741736.1"/>
    <property type="molecule type" value="Genomic_DNA"/>
</dbReference>
<reference evidence="1" key="1">
    <citation type="journal article" date="2023" name="G3 (Bethesda)">
        <title>A reference genome for the long-term kleptoplast-retaining sea slug Elysia crispata morphotype clarki.</title>
        <authorList>
            <person name="Eastman K.E."/>
            <person name="Pendleton A.L."/>
            <person name="Shaikh M.A."/>
            <person name="Suttiyut T."/>
            <person name="Ogas R."/>
            <person name="Tomko P."/>
            <person name="Gavelis G."/>
            <person name="Widhalm J.R."/>
            <person name="Wisecaver J.H."/>
        </authorList>
    </citation>
    <scope>NUCLEOTIDE SEQUENCE</scope>
    <source>
        <strain evidence="1">ECLA1</strain>
    </source>
</reference>
<dbReference type="AlphaFoldDB" id="A0AAE1CWL4"/>
<accession>A0AAE1CWL4</accession>
<evidence type="ECO:0000313" key="1">
    <source>
        <dbReference type="EMBL" id="KAK3741736.1"/>
    </source>
</evidence>
<proteinExistence type="predicted"/>
<dbReference type="Proteomes" id="UP001283361">
    <property type="component" value="Unassembled WGS sequence"/>
</dbReference>
<evidence type="ECO:0000313" key="2">
    <source>
        <dbReference type="Proteomes" id="UP001283361"/>
    </source>
</evidence>
<name>A0AAE1CWL4_9GAST</name>
<organism evidence="1 2">
    <name type="scientific">Elysia crispata</name>
    <name type="common">lettuce slug</name>
    <dbReference type="NCBI Taxonomy" id="231223"/>
    <lineage>
        <taxon>Eukaryota</taxon>
        <taxon>Metazoa</taxon>
        <taxon>Spiralia</taxon>
        <taxon>Lophotrochozoa</taxon>
        <taxon>Mollusca</taxon>
        <taxon>Gastropoda</taxon>
        <taxon>Heterobranchia</taxon>
        <taxon>Euthyneura</taxon>
        <taxon>Panpulmonata</taxon>
        <taxon>Sacoglossa</taxon>
        <taxon>Placobranchoidea</taxon>
        <taxon>Plakobranchidae</taxon>
        <taxon>Elysia</taxon>
    </lineage>
</organism>